<sequence length="75" mass="8944">MKVEYDLDDIFGLLICAEVYEFGDDILYTSIIKPLEVSENHIDSYISETYKEEDYSPEEISQYKEILVQLFKMYK</sequence>
<accession>A0A8D9C8L9</accession>
<gene>
    <name evidence="1" type="ORF">SLAVMIC_00258</name>
</gene>
<dbReference type="EMBL" id="OU342829">
    <property type="protein sequence ID" value="CAG7580121.1"/>
    <property type="molecule type" value="Genomic_DNA"/>
</dbReference>
<name>A0A8D9C8L9_9VIRU</name>
<protein>
    <submittedName>
        <fullName evidence="1">Uncharacterized protein</fullName>
    </submittedName>
</protein>
<organism evidence="1">
    <name type="scientific">uncultured marine phage</name>
    <dbReference type="NCBI Taxonomy" id="707152"/>
    <lineage>
        <taxon>Viruses</taxon>
        <taxon>environmental samples</taxon>
    </lineage>
</organism>
<reference evidence="1" key="1">
    <citation type="submission" date="2021-06" db="EMBL/GenBank/DDBJ databases">
        <authorList>
            <person name="Gannon L."/>
            <person name="Redgwell R T."/>
            <person name="Michniewski S."/>
            <person name="Harrison D C."/>
            <person name="Millard A."/>
        </authorList>
    </citation>
    <scope>NUCLEOTIDE SEQUENCE</scope>
</reference>
<evidence type="ECO:0000313" key="1">
    <source>
        <dbReference type="EMBL" id="CAG7580121.1"/>
    </source>
</evidence>
<proteinExistence type="predicted"/>